<accession>A0A7X5Y1U9</accession>
<evidence type="ECO:0008006" key="4">
    <source>
        <dbReference type="Google" id="ProtNLM"/>
    </source>
</evidence>
<gene>
    <name evidence="2" type="ORF">GGR89_003880</name>
</gene>
<dbReference type="Proteomes" id="UP000531251">
    <property type="component" value="Unassembled WGS sequence"/>
</dbReference>
<evidence type="ECO:0000313" key="3">
    <source>
        <dbReference type="Proteomes" id="UP000531251"/>
    </source>
</evidence>
<feature type="chain" id="PRO_5031565005" description="Secreted protein with PEP-CTERM sorting signal" evidence="1">
    <location>
        <begin position="22"/>
        <end position="222"/>
    </location>
</feature>
<proteinExistence type="predicted"/>
<reference evidence="2 3" key="1">
    <citation type="submission" date="2020-03" db="EMBL/GenBank/DDBJ databases">
        <title>Genomic Encyclopedia of Type Strains, Phase IV (KMG-IV): sequencing the most valuable type-strain genomes for metagenomic binning, comparative biology and taxonomic classification.</title>
        <authorList>
            <person name="Goeker M."/>
        </authorList>
    </citation>
    <scope>NUCLEOTIDE SEQUENCE [LARGE SCALE GENOMIC DNA]</scope>
    <source>
        <strain evidence="2 3">DSM 7225</strain>
    </source>
</reference>
<keyword evidence="1" id="KW-0732">Signal</keyword>
<name>A0A7X5Y1U9_9SPHN</name>
<evidence type="ECO:0000313" key="2">
    <source>
        <dbReference type="EMBL" id="NJB99536.1"/>
    </source>
</evidence>
<dbReference type="RefSeq" id="WP_125976774.1">
    <property type="nucleotide sequence ID" value="NZ_BAAADY010000024.1"/>
</dbReference>
<dbReference type="EMBL" id="JAATJB010000016">
    <property type="protein sequence ID" value="NJB99536.1"/>
    <property type="molecule type" value="Genomic_DNA"/>
</dbReference>
<dbReference type="AlphaFoldDB" id="A0A7X5Y1U9"/>
<feature type="signal peptide" evidence="1">
    <location>
        <begin position="1"/>
        <end position="21"/>
    </location>
</feature>
<organism evidence="2 3">
    <name type="scientific">Sphingomonas trueperi</name>
    <dbReference type="NCBI Taxonomy" id="53317"/>
    <lineage>
        <taxon>Bacteria</taxon>
        <taxon>Pseudomonadati</taxon>
        <taxon>Pseudomonadota</taxon>
        <taxon>Alphaproteobacteria</taxon>
        <taxon>Sphingomonadales</taxon>
        <taxon>Sphingomonadaceae</taxon>
        <taxon>Sphingomonas</taxon>
    </lineage>
</organism>
<evidence type="ECO:0000256" key="1">
    <source>
        <dbReference type="SAM" id="SignalP"/>
    </source>
</evidence>
<keyword evidence="3" id="KW-1185">Reference proteome</keyword>
<protein>
    <recommendedName>
        <fullName evidence="4">Secreted protein with PEP-CTERM sorting signal</fullName>
    </recommendedName>
</protein>
<dbReference type="NCBIfam" id="NF035944">
    <property type="entry name" value="PEPxxWA-CTERM"/>
    <property type="match status" value="1"/>
</dbReference>
<comment type="caution">
    <text evidence="2">The sequence shown here is derived from an EMBL/GenBank/DDBJ whole genome shotgun (WGS) entry which is preliminary data.</text>
</comment>
<sequence>MNRYLALPLLLATVCVSQAQAATIVTANPVTTTVNANASTTVTLSSVLQPDTIGQVFRPTQSYLTGLGFRFGSSTRTTTGTVTLSLYAGAIAPNAALPATALFTQQYALSDLVFRGVGSFTDLAIGTLGVTANTDYTAVLSGSSNVTLAFGNGEGYAPGYLLQTKVNDLTCRNMPSACDASFRFTTASPVPEPANWALLVGGFAVIGGTARYRRRATKVSFG</sequence>